<dbReference type="CDD" id="cd02440">
    <property type="entry name" value="AdoMet_MTases"/>
    <property type="match status" value="1"/>
</dbReference>
<dbReference type="EMBL" id="AP019377">
    <property type="protein sequence ID" value="BBH93532.1"/>
    <property type="molecule type" value="Genomic_DNA"/>
</dbReference>
<evidence type="ECO:0000259" key="1">
    <source>
        <dbReference type="Pfam" id="PF13649"/>
    </source>
</evidence>
<organism evidence="2">
    <name type="scientific">Thermogemmatispora argillosa</name>
    <dbReference type="NCBI Taxonomy" id="2045280"/>
    <lineage>
        <taxon>Bacteria</taxon>
        <taxon>Bacillati</taxon>
        <taxon>Chloroflexota</taxon>
        <taxon>Ktedonobacteria</taxon>
        <taxon>Thermogemmatisporales</taxon>
        <taxon>Thermogemmatisporaceae</taxon>
        <taxon>Thermogemmatispora</taxon>
    </lineage>
</organism>
<dbReference type="PANTHER" id="PTHR42912">
    <property type="entry name" value="METHYLTRANSFERASE"/>
    <property type="match status" value="1"/>
</dbReference>
<dbReference type="AlphaFoldDB" id="A0A455T2T5"/>
<proteinExistence type="predicted"/>
<evidence type="ECO:0000313" key="2">
    <source>
        <dbReference type="EMBL" id="BBH93532.1"/>
    </source>
</evidence>
<sequence length="269" mass="30495">MATRVYPEKRGLLQTSDRPDPAWLEAVTTLIPPNGKLVLDLGCGNGLYTQALADLGAAYVIGLDRSEEQLEQARQRCAGARNLEFLRGNALATGLLAERYDIVFMRALLRDLRPTELRPCFIEAYRLLKPGGCLLVQDQTPEDLLEPGSKTHVWGYLFSRYPRLVDQRVLARCKREEVRQILQDVGFREIQQRTLWETRGVYPDSSALAEELVSYVLNAPPYEMSEEEVNELLAYIAFLEEHLAQQGQAHGGEIIAQECWTLWYGRKAA</sequence>
<dbReference type="GO" id="GO:0008168">
    <property type="term" value="F:methyltransferase activity"/>
    <property type="evidence" value="ECO:0007669"/>
    <property type="project" value="TreeGrafter"/>
</dbReference>
<dbReference type="InterPro" id="IPR050508">
    <property type="entry name" value="Methyltransf_Superfamily"/>
</dbReference>
<name>A0A455T2T5_9CHLR</name>
<accession>A0A455T2T5</accession>
<dbReference type="SUPFAM" id="SSF53335">
    <property type="entry name" value="S-adenosyl-L-methionine-dependent methyltransferases"/>
    <property type="match status" value="1"/>
</dbReference>
<protein>
    <recommendedName>
        <fullName evidence="1">Methyltransferase domain-containing protein</fullName>
    </recommendedName>
</protein>
<dbReference type="Pfam" id="PF13649">
    <property type="entry name" value="Methyltransf_25"/>
    <property type="match status" value="1"/>
</dbReference>
<reference evidence="2" key="1">
    <citation type="submission" date="2018-12" db="EMBL/GenBank/DDBJ databases">
        <title>Novel natural products biosynthetic potential of the class Ktedonobacteria.</title>
        <authorList>
            <person name="Zheng Y."/>
            <person name="Saitou A."/>
            <person name="Wang C.M."/>
            <person name="Toyoda A."/>
            <person name="Minakuchi Y."/>
            <person name="Sekiguchi Y."/>
            <person name="Ueda K."/>
            <person name="Takano H."/>
            <person name="Sakai Y."/>
            <person name="Yokota A."/>
            <person name="Yabe S."/>
        </authorList>
    </citation>
    <scope>NUCLEOTIDE SEQUENCE</scope>
    <source>
        <strain evidence="2">A3-2</strain>
    </source>
</reference>
<dbReference type="Gene3D" id="3.40.50.150">
    <property type="entry name" value="Vaccinia Virus protein VP39"/>
    <property type="match status" value="1"/>
</dbReference>
<dbReference type="InterPro" id="IPR041698">
    <property type="entry name" value="Methyltransf_25"/>
</dbReference>
<gene>
    <name evidence="2" type="ORF">KTA_17310</name>
</gene>
<feature type="domain" description="Methyltransferase" evidence="1">
    <location>
        <begin position="38"/>
        <end position="132"/>
    </location>
</feature>
<dbReference type="InterPro" id="IPR029063">
    <property type="entry name" value="SAM-dependent_MTases_sf"/>
</dbReference>